<evidence type="ECO:0000313" key="4">
    <source>
        <dbReference type="EMBL" id="MED6279397.1"/>
    </source>
</evidence>
<protein>
    <recommendedName>
        <fullName evidence="3">SH3 domain-containing protein</fullName>
    </recommendedName>
</protein>
<evidence type="ECO:0000256" key="2">
    <source>
        <dbReference type="PROSITE-ProRule" id="PRU00192"/>
    </source>
</evidence>
<sequence length="104" mass="11957">MQHIYMQSNEHFEVFTTVLSPQGRYGYKAEDEKVVVVRSHRPHWPDELALAPGDVILLLYKHEEGSWFGRLQDGQWGYFPASCVMELCQGPFTSSGLSTFCQRC</sequence>
<dbReference type="InterPro" id="IPR036028">
    <property type="entry name" value="SH3-like_dom_sf"/>
</dbReference>
<keyword evidence="5" id="KW-1185">Reference proteome</keyword>
<dbReference type="Gene3D" id="2.30.30.40">
    <property type="entry name" value="SH3 Domains"/>
    <property type="match status" value="1"/>
</dbReference>
<dbReference type="Pfam" id="PF14604">
    <property type="entry name" value="SH3_9"/>
    <property type="match status" value="1"/>
</dbReference>
<evidence type="ECO:0000259" key="3">
    <source>
        <dbReference type="PROSITE" id="PS50002"/>
    </source>
</evidence>
<organism evidence="4 5">
    <name type="scientific">Characodon lateralis</name>
    <dbReference type="NCBI Taxonomy" id="208331"/>
    <lineage>
        <taxon>Eukaryota</taxon>
        <taxon>Metazoa</taxon>
        <taxon>Chordata</taxon>
        <taxon>Craniata</taxon>
        <taxon>Vertebrata</taxon>
        <taxon>Euteleostomi</taxon>
        <taxon>Actinopterygii</taxon>
        <taxon>Neopterygii</taxon>
        <taxon>Teleostei</taxon>
        <taxon>Neoteleostei</taxon>
        <taxon>Acanthomorphata</taxon>
        <taxon>Ovalentaria</taxon>
        <taxon>Atherinomorphae</taxon>
        <taxon>Cyprinodontiformes</taxon>
        <taxon>Goodeidae</taxon>
        <taxon>Characodon</taxon>
    </lineage>
</organism>
<proteinExistence type="predicted"/>
<dbReference type="InterPro" id="IPR001452">
    <property type="entry name" value="SH3_domain"/>
</dbReference>
<dbReference type="PROSITE" id="PS50002">
    <property type="entry name" value="SH3"/>
    <property type="match status" value="1"/>
</dbReference>
<evidence type="ECO:0000256" key="1">
    <source>
        <dbReference type="ARBA" id="ARBA00022443"/>
    </source>
</evidence>
<keyword evidence="1 2" id="KW-0728">SH3 domain</keyword>
<name>A0ABU7DWP7_9TELE</name>
<accession>A0ABU7DWP7</accession>
<gene>
    <name evidence="4" type="ORF">CHARACLAT_000464</name>
</gene>
<evidence type="ECO:0000313" key="5">
    <source>
        <dbReference type="Proteomes" id="UP001352852"/>
    </source>
</evidence>
<comment type="caution">
    <text evidence="4">The sequence shown here is derived from an EMBL/GenBank/DDBJ whole genome shotgun (WGS) entry which is preliminary data.</text>
</comment>
<dbReference type="Proteomes" id="UP001352852">
    <property type="component" value="Unassembled WGS sequence"/>
</dbReference>
<reference evidence="4 5" key="1">
    <citation type="submission" date="2021-06" db="EMBL/GenBank/DDBJ databases">
        <authorList>
            <person name="Palmer J.M."/>
        </authorList>
    </citation>
    <scope>NUCLEOTIDE SEQUENCE [LARGE SCALE GENOMIC DNA]</scope>
    <source>
        <strain evidence="4 5">CL_MEX2019</strain>
        <tissue evidence="4">Muscle</tissue>
    </source>
</reference>
<dbReference type="EMBL" id="JAHUTJ010041003">
    <property type="protein sequence ID" value="MED6279397.1"/>
    <property type="molecule type" value="Genomic_DNA"/>
</dbReference>
<feature type="domain" description="SH3" evidence="3">
    <location>
        <begin position="29"/>
        <end position="89"/>
    </location>
</feature>
<dbReference type="SUPFAM" id="SSF50044">
    <property type="entry name" value="SH3-domain"/>
    <property type="match status" value="1"/>
</dbReference>
<dbReference type="CDD" id="cd00174">
    <property type="entry name" value="SH3"/>
    <property type="match status" value="1"/>
</dbReference>
<dbReference type="SMART" id="SM00326">
    <property type="entry name" value="SH3"/>
    <property type="match status" value="1"/>
</dbReference>